<dbReference type="GO" id="GO:0019748">
    <property type="term" value="P:secondary metabolic process"/>
    <property type="evidence" value="ECO:0007669"/>
    <property type="project" value="TreeGrafter"/>
</dbReference>
<dbReference type="GO" id="GO:0005737">
    <property type="term" value="C:cytoplasm"/>
    <property type="evidence" value="ECO:0007669"/>
    <property type="project" value="TreeGrafter"/>
</dbReference>
<feature type="domain" description="Amidohydrolase-related" evidence="2">
    <location>
        <begin position="4"/>
        <end position="316"/>
    </location>
</feature>
<keyword evidence="1" id="KW-0456">Lyase</keyword>
<dbReference type="RefSeq" id="WP_133870488.1">
    <property type="nucleotide sequence ID" value="NZ_SOAU01000001.1"/>
</dbReference>
<accession>A0A4R7I5I4</accession>
<organism evidence="3 4">
    <name type="scientific">Ilumatobacter fluminis</name>
    <dbReference type="NCBI Taxonomy" id="467091"/>
    <lineage>
        <taxon>Bacteria</taxon>
        <taxon>Bacillati</taxon>
        <taxon>Actinomycetota</taxon>
        <taxon>Acidimicrobiia</taxon>
        <taxon>Acidimicrobiales</taxon>
        <taxon>Ilumatobacteraceae</taxon>
        <taxon>Ilumatobacter</taxon>
    </lineage>
</organism>
<dbReference type="InterPro" id="IPR006680">
    <property type="entry name" value="Amidohydro-rel"/>
</dbReference>
<reference evidence="3 4" key="1">
    <citation type="submission" date="2019-03" db="EMBL/GenBank/DDBJ databases">
        <title>Sequencing the genomes of 1000 actinobacteria strains.</title>
        <authorList>
            <person name="Klenk H.-P."/>
        </authorList>
    </citation>
    <scope>NUCLEOTIDE SEQUENCE [LARGE SCALE GENOMIC DNA]</scope>
    <source>
        <strain evidence="3 4">DSM 18936</strain>
    </source>
</reference>
<dbReference type="Proteomes" id="UP000294558">
    <property type="component" value="Unassembled WGS sequence"/>
</dbReference>
<dbReference type="Gene3D" id="3.20.20.140">
    <property type="entry name" value="Metal-dependent hydrolases"/>
    <property type="match status" value="1"/>
</dbReference>
<comment type="caution">
    <text evidence="3">The sequence shown here is derived from an EMBL/GenBank/DDBJ whole genome shotgun (WGS) entry which is preliminary data.</text>
</comment>
<dbReference type="InterPro" id="IPR032466">
    <property type="entry name" value="Metal_Hydrolase"/>
</dbReference>
<dbReference type="OrthoDB" id="1407586at2"/>
<dbReference type="GO" id="GO:0016787">
    <property type="term" value="F:hydrolase activity"/>
    <property type="evidence" value="ECO:0007669"/>
    <property type="project" value="UniProtKB-KW"/>
</dbReference>
<dbReference type="GO" id="GO:0016831">
    <property type="term" value="F:carboxy-lyase activity"/>
    <property type="evidence" value="ECO:0007669"/>
    <property type="project" value="InterPro"/>
</dbReference>
<name>A0A4R7I5I4_9ACTN</name>
<evidence type="ECO:0000313" key="4">
    <source>
        <dbReference type="Proteomes" id="UP000294558"/>
    </source>
</evidence>
<evidence type="ECO:0000259" key="2">
    <source>
        <dbReference type="Pfam" id="PF04909"/>
    </source>
</evidence>
<dbReference type="Pfam" id="PF04909">
    <property type="entry name" value="Amidohydro_2"/>
    <property type="match status" value="1"/>
</dbReference>
<gene>
    <name evidence="3" type="ORF">BDK89_3877</name>
</gene>
<protein>
    <submittedName>
        <fullName evidence="3">Putative TIM-barrel fold metal-dependent hydrolase</fullName>
    </submittedName>
</protein>
<dbReference type="PANTHER" id="PTHR21240">
    <property type="entry name" value="2-AMINO-3-CARBOXYLMUCONATE-6-SEMIALDEHYDE DECARBOXYLASE"/>
    <property type="match status" value="1"/>
</dbReference>
<evidence type="ECO:0000313" key="3">
    <source>
        <dbReference type="EMBL" id="TDT18259.1"/>
    </source>
</evidence>
<dbReference type="InterPro" id="IPR032465">
    <property type="entry name" value="ACMSD"/>
</dbReference>
<keyword evidence="4" id="KW-1185">Reference proteome</keyword>
<dbReference type="EMBL" id="SOAU01000001">
    <property type="protein sequence ID" value="TDT18259.1"/>
    <property type="molecule type" value="Genomic_DNA"/>
</dbReference>
<dbReference type="SUPFAM" id="SSF51556">
    <property type="entry name" value="Metallo-dependent hydrolases"/>
    <property type="match status" value="1"/>
</dbReference>
<proteinExistence type="predicted"/>
<keyword evidence="3" id="KW-0378">Hydrolase</keyword>
<dbReference type="AlphaFoldDB" id="A0A4R7I5I4"/>
<evidence type="ECO:0000256" key="1">
    <source>
        <dbReference type="ARBA" id="ARBA00023239"/>
    </source>
</evidence>
<sequence length="330" mass="36967">MRIVDAHLHVLDREWIPREVRMAWARQASGRRTELRDPAAMEARVMQRQSDPTGALTIAAFDRLGVDAGLIPVVDWTVVGNAGPDELTIEGLHDHHDRLAETTDGRLAFCAGLDPRQPNAREIAERSLERPACVGFKLYPAAGWLIDDPQYDWVFRFAAEHDRPIVIHTAPLGGDPLVTPNSRPAAIAPVMQRYPTIAWVFGHAGFEAWWMEAVDMAFGWQRCYLDLSLWQRSADFDYGEFRRRILLAKQRVGAHRLLFGSDIIRGPGDDADGAQLERWIDQFTALAEPYEGSPAVLAQEELELAMAHAAVDLYRLDEVRATIGTRGVAT</sequence>
<dbReference type="PANTHER" id="PTHR21240:SF28">
    <property type="entry name" value="ISO-OROTATE DECARBOXYLASE (EUROFUNG)"/>
    <property type="match status" value="1"/>
</dbReference>